<dbReference type="Proteomes" id="UP001430584">
    <property type="component" value="Unassembled WGS sequence"/>
</dbReference>
<comment type="caution">
    <text evidence="1">The sequence shown here is derived from an EMBL/GenBank/DDBJ whole genome shotgun (WGS) entry which is preliminary data.</text>
</comment>
<proteinExistence type="predicted"/>
<dbReference type="GeneID" id="92004675"/>
<reference evidence="1 2" key="1">
    <citation type="submission" date="2024-02" db="EMBL/GenBank/DDBJ databases">
        <title>De novo assembly and annotation of 12 fungi associated with fruit tree decline syndrome in Ontario, Canada.</title>
        <authorList>
            <person name="Sulman M."/>
            <person name="Ellouze W."/>
            <person name="Ilyukhin E."/>
        </authorList>
    </citation>
    <scope>NUCLEOTIDE SEQUENCE [LARGE SCALE GENOMIC DNA]</scope>
    <source>
        <strain evidence="1 2">FDS-637</strain>
    </source>
</reference>
<dbReference type="EMBL" id="JAJVCZ030000001">
    <property type="protein sequence ID" value="KAL0264640.1"/>
    <property type="molecule type" value="Genomic_DNA"/>
</dbReference>
<evidence type="ECO:0000313" key="2">
    <source>
        <dbReference type="Proteomes" id="UP001430584"/>
    </source>
</evidence>
<keyword evidence="2" id="KW-1185">Reference proteome</keyword>
<organism evidence="1 2">
    <name type="scientific">Diplodia seriata</name>
    <dbReference type="NCBI Taxonomy" id="420778"/>
    <lineage>
        <taxon>Eukaryota</taxon>
        <taxon>Fungi</taxon>
        <taxon>Dikarya</taxon>
        <taxon>Ascomycota</taxon>
        <taxon>Pezizomycotina</taxon>
        <taxon>Dothideomycetes</taxon>
        <taxon>Dothideomycetes incertae sedis</taxon>
        <taxon>Botryosphaeriales</taxon>
        <taxon>Botryosphaeriaceae</taxon>
        <taxon>Diplodia</taxon>
    </lineage>
</organism>
<protein>
    <submittedName>
        <fullName evidence="1">Uncharacterized protein</fullName>
    </submittedName>
</protein>
<sequence length="176" mass="19874">MSPSFTRKAARQLVAEFQWTMPTAEKDGGPIPVYTGHANRNDFVMRLGSRHQSTTLNIGHKDSLAAIKFASIYPDLLLFEEAITNHQVLLHCHVTILHEKGKLKRREYKNVDQNLTLLGVRGRSSDSGKEASLKWAQVCFNESNTEGICLPLRQSYRNCLPIVKTRTNSVDGVMRH</sequence>
<accession>A0ABR3CX92</accession>
<evidence type="ECO:0000313" key="1">
    <source>
        <dbReference type="EMBL" id="KAL0264640.1"/>
    </source>
</evidence>
<dbReference type="RefSeq" id="XP_066637380.1">
    <property type="nucleotide sequence ID" value="XM_066772101.1"/>
</dbReference>
<name>A0ABR3CX92_9PEZI</name>
<gene>
    <name evidence="1" type="ORF">SLS55_000590</name>
</gene>